<dbReference type="Gene3D" id="1.10.10.60">
    <property type="entry name" value="Homeodomain-like"/>
    <property type="match status" value="1"/>
</dbReference>
<dbReference type="SMART" id="SM00342">
    <property type="entry name" value="HTH_ARAC"/>
    <property type="match status" value="1"/>
</dbReference>
<evidence type="ECO:0000259" key="4">
    <source>
        <dbReference type="PROSITE" id="PS01124"/>
    </source>
</evidence>
<reference evidence="6" key="1">
    <citation type="journal article" date="2019" name="Int. J. Syst. Evol. Microbiol.">
        <title>The Global Catalogue of Microorganisms (GCM) 10K type strain sequencing project: providing services to taxonomists for standard genome sequencing and annotation.</title>
        <authorList>
            <consortium name="The Broad Institute Genomics Platform"/>
            <consortium name="The Broad Institute Genome Sequencing Center for Infectious Disease"/>
            <person name="Wu L."/>
            <person name="Ma J."/>
        </authorList>
    </citation>
    <scope>NUCLEOTIDE SEQUENCE [LARGE SCALE GENOMIC DNA]</scope>
    <source>
        <strain evidence="6">JCM 13378</strain>
    </source>
</reference>
<evidence type="ECO:0000313" key="6">
    <source>
        <dbReference type="Proteomes" id="UP001501757"/>
    </source>
</evidence>
<evidence type="ECO:0000313" key="5">
    <source>
        <dbReference type="EMBL" id="GAA0360513.1"/>
    </source>
</evidence>
<organism evidence="5 6">
    <name type="scientific">Bowmanella denitrificans</name>
    <dbReference type="NCBI Taxonomy" id="366582"/>
    <lineage>
        <taxon>Bacteria</taxon>
        <taxon>Pseudomonadati</taxon>
        <taxon>Pseudomonadota</taxon>
        <taxon>Gammaproteobacteria</taxon>
        <taxon>Alteromonadales</taxon>
        <taxon>Alteromonadaceae</taxon>
        <taxon>Bowmanella</taxon>
    </lineage>
</organism>
<proteinExistence type="predicted"/>
<dbReference type="InterPro" id="IPR050204">
    <property type="entry name" value="AraC_XylS_family_regulators"/>
</dbReference>
<sequence>MLYSRWSFAVNEDASTLVLPDGCRDLIVVRQNGKADRWFFSDWDFRPRQVCVAAGQQFFGYRLRPGLVLEHQALQSIEHETTDLHGAIPGLLKPDWDLLGAIDALSSGRYSVRQVALQAGVTERTFQRYFKRAALPTPEYWRLLGRARRAAARLNSSSSITDLAAEFEYSDQAHMTRDFKRWFGKTPNQLKQSPEVLAMLSHAGLGNWTGEHISTR</sequence>
<dbReference type="InterPro" id="IPR018060">
    <property type="entry name" value="HTH_AraC"/>
</dbReference>
<keyword evidence="2" id="KW-0238">DNA-binding</keyword>
<evidence type="ECO:0000256" key="3">
    <source>
        <dbReference type="ARBA" id="ARBA00023163"/>
    </source>
</evidence>
<dbReference type="PANTHER" id="PTHR46796">
    <property type="entry name" value="HTH-TYPE TRANSCRIPTIONAL ACTIVATOR RHAS-RELATED"/>
    <property type="match status" value="1"/>
</dbReference>
<accession>A0ABP3H258</accession>
<dbReference type="Pfam" id="PF12833">
    <property type="entry name" value="HTH_18"/>
    <property type="match status" value="1"/>
</dbReference>
<keyword evidence="3" id="KW-0804">Transcription</keyword>
<dbReference type="PROSITE" id="PS01124">
    <property type="entry name" value="HTH_ARAC_FAMILY_2"/>
    <property type="match status" value="1"/>
</dbReference>
<protein>
    <recommendedName>
        <fullName evidence="4">HTH araC/xylS-type domain-containing protein</fullName>
    </recommendedName>
</protein>
<dbReference type="InterPro" id="IPR009057">
    <property type="entry name" value="Homeodomain-like_sf"/>
</dbReference>
<dbReference type="Proteomes" id="UP001501757">
    <property type="component" value="Unassembled WGS sequence"/>
</dbReference>
<gene>
    <name evidence="5" type="ORF">GCM10009092_25930</name>
</gene>
<keyword evidence="6" id="KW-1185">Reference proteome</keyword>
<evidence type="ECO:0000256" key="2">
    <source>
        <dbReference type="ARBA" id="ARBA00023125"/>
    </source>
</evidence>
<name>A0ABP3H258_9ALTE</name>
<dbReference type="EMBL" id="BAAAEI010000014">
    <property type="protein sequence ID" value="GAA0360513.1"/>
    <property type="molecule type" value="Genomic_DNA"/>
</dbReference>
<evidence type="ECO:0000256" key="1">
    <source>
        <dbReference type="ARBA" id="ARBA00023015"/>
    </source>
</evidence>
<keyword evidence="1" id="KW-0805">Transcription regulation</keyword>
<dbReference type="SUPFAM" id="SSF46689">
    <property type="entry name" value="Homeodomain-like"/>
    <property type="match status" value="1"/>
</dbReference>
<comment type="caution">
    <text evidence="5">The sequence shown here is derived from an EMBL/GenBank/DDBJ whole genome shotgun (WGS) entry which is preliminary data.</text>
</comment>
<dbReference type="PANTHER" id="PTHR46796:SF13">
    <property type="entry name" value="HTH-TYPE TRANSCRIPTIONAL ACTIVATOR RHAS"/>
    <property type="match status" value="1"/>
</dbReference>
<feature type="domain" description="HTH araC/xylS-type" evidence="4">
    <location>
        <begin position="96"/>
        <end position="193"/>
    </location>
</feature>